<protein>
    <submittedName>
        <fullName evidence="2">Uncharacterized protein</fullName>
    </submittedName>
</protein>
<accession>A0A5E4Y595</accession>
<dbReference type="AlphaFoldDB" id="A0A5E4Y595"/>
<evidence type="ECO:0000313" key="3">
    <source>
        <dbReference type="Proteomes" id="UP000366819"/>
    </source>
</evidence>
<reference evidence="2 3" key="1">
    <citation type="submission" date="2019-08" db="EMBL/GenBank/DDBJ databases">
        <authorList>
            <person name="Peeters C."/>
        </authorList>
    </citation>
    <scope>NUCLEOTIDE SEQUENCE [LARGE SCALE GENOMIC DNA]</scope>
    <source>
        <strain evidence="2 3">LMG 31011</strain>
    </source>
</reference>
<dbReference type="RefSeq" id="WP_150577697.1">
    <property type="nucleotide sequence ID" value="NZ_CABPSN010000007.1"/>
</dbReference>
<feature type="compositionally biased region" description="Polar residues" evidence="1">
    <location>
        <begin position="13"/>
        <end position="24"/>
    </location>
</feature>
<dbReference type="SUPFAM" id="SSF48403">
    <property type="entry name" value="Ankyrin repeat"/>
    <property type="match status" value="1"/>
</dbReference>
<dbReference type="OrthoDB" id="8936797at2"/>
<evidence type="ECO:0000256" key="1">
    <source>
        <dbReference type="SAM" id="MobiDB-lite"/>
    </source>
</evidence>
<dbReference type="Gene3D" id="1.25.40.20">
    <property type="entry name" value="Ankyrin repeat-containing domain"/>
    <property type="match status" value="1"/>
</dbReference>
<name>A0A5E4Y595_9BURK</name>
<organism evidence="2 3">
    <name type="scientific">Pandoraea aquatica</name>
    <dbReference type="NCBI Taxonomy" id="2508290"/>
    <lineage>
        <taxon>Bacteria</taxon>
        <taxon>Pseudomonadati</taxon>
        <taxon>Pseudomonadota</taxon>
        <taxon>Betaproteobacteria</taxon>
        <taxon>Burkholderiales</taxon>
        <taxon>Burkholderiaceae</taxon>
        <taxon>Pandoraea</taxon>
    </lineage>
</organism>
<dbReference type="EMBL" id="CABPSN010000007">
    <property type="protein sequence ID" value="VVE43836.1"/>
    <property type="molecule type" value="Genomic_DNA"/>
</dbReference>
<evidence type="ECO:0000313" key="2">
    <source>
        <dbReference type="EMBL" id="VVE43836.1"/>
    </source>
</evidence>
<sequence>MMSINHSPPPSPAQTESRSATPESLSELARRLEQLFVRPPHDWTALDLQGVGVKAGTARVLIQHLERTPNLDVTAFLDTIRRTMSVEAVLDDLSRRLTPGFMPDEGAVGTSPCEAGDGTVIAMLLGQAIAFKDLAVLRREGGAGGEGFAQALLDLFMGRTESCVVGRANVAQALSIVLACGASFDTQTLGGVPPLIYTLCRSVPREVLGVLLRRGADPNEALTRDDVCRPACGFDYLRGGTAMHHAMLAGNADMVKQMYMSHDGRLDVLVDGKYDTIAVAGARANPLAWPITGLVEVASTAYDACIAVEPDPMLKRMNGEFLGEVLATRLLEAGRYATSRELKSWSGTMAKLRDLGCDVGAVLRRSPPHGGPSYLERIYSALWHFHDYASEQQVLSDRATIDASVDIRAWLESLFGEGGDEDIVEIDDTPPRHVMRSTTGPLFGDAPQDVMMHLVVQTPGP</sequence>
<proteinExistence type="predicted"/>
<keyword evidence="3" id="KW-1185">Reference proteome</keyword>
<gene>
    <name evidence="2" type="ORF">PAQ31011_04314</name>
</gene>
<dbReference type="InterPro" id="IPR036770">
    <property type="entry name" value="Ankyrin_rpt-contain_sf"/>
</dbReference>
<feature type="region of interest" description="Disordered" evidence="1">
    <location>
        <begin position="1"/>
        <end position="24"/>
    </location>
</feature>
<dbReference type="Proteomes" id="UP000366819">
    <property type="component" value="Unassembled WGS sequence"/>
</dbReference>